<dbReference type="GO" id="GO:0016705">
    <property type="term" value="F:oxidoreductase activity, acting on paired donors, with incorporation or reduction of molecular oxygen"/>
    <property type="evidence" value="ECO:0007669"/>
    <property type="project" value="InterPro"/>
</dbReference>
<dbReference type="GO" id="GO:0004497">
    <property type="term" value="F:monooxygenase activity"/>
    <property type="evidence" value="ECO:0007669"/>
    <property type="project" value="UniProtKB-KW"/>
</dbReference>
<dbReference type="PRINTS" id="PR00463">
    <property type="entry name" value="EP450I"/>
</dbReference>
<evidence type="ECO:0000256" key="2">
    <source>
        <dbReference type="ARBA" id="ARBA00005179"/>
    </source>
</evidence>
<evidence type="ECO:0000256" key="3">
    <source>
        <dbReference type="ARBA" id="ARBA00010617"/>
    </source>
</evidence>
<comment type="cofactor">
    <cofactor evidence="1 9">
        <name>heme</name>
        <dbReference type="ChEBI" id="CHEBI:30413"/>
    </cofactor>
</comment>
<evidence type="ECO:0000256" key="5">
    <source>
        <dbReference type="ARBA" id="ARBA00022723"/>
    </source>
</evidence>
<keyword evidence="6" id="KW-0560">Oxidoreductase</keyword>
<accession>A0A4S4L474</accession>
<sequence length="485" mass="54680">MEFSHIVLVLGLTSWLVLPAVLRFLRRPPVPPSHGALKKFAGEQPWAFYARCSKILDLLERRSSFQCKPRWPMAELLGRQHNVGFQYYGDRLKKSRRILHASLSVNSVSATWHGLLDAQSAKLVQSFLISPQTFYDDVQSNVQTLVVRFTYGHVPDPDYINLATKVMHETGIALQPGKWLINSIPALARVPVWMPGAGFQRWAKEARDSFLDMTRTPFCKVKEEIAHGHPEDSFVQQAFANLPDMHTSEDEDIVMCAAGSLFSGKRPLLQRETQTGRPISAGTDTLAGSILTFIVLIARHPEAQERAYQEIISVVGADRLPGLEDRHSLPFVDTVIQESHRYNPAIPLVTHSNTEEDEYIGLRIPKKTWIMANVWAMLHDESVYPDPDNFVPERFASGSVQPDPRRLLYGFGRRRCPGLHFANAFVYLVAVRVLFLFEIILEAQGGNPCPPALKFKTGLVPAPKRSRCMFRPRPHAAEVLGHVRV</sequence>
<dbReference type="InterPro" id="IPR050364">
    <property type="entry name" value="Cytochrome_P450_fung"/>
</dbReference>
<dbReference type="SUPFAM" id="SSF48264">
    <property type="entry name" value="Cytochrome P450"/>
    <property type="match status" value="1"/>
</dbReference>
<dbReference type="GO" id="GO:0005506">
    <property type="term" value="F:iron ion binding"/>
    <property type="evidence" value="ECO:0007669"/>
    <property type="project" value="InterPro"/>
</dbReference>
<dbReference type="PANTHER" id="PTHR46300:SF7">
    <property type="entry name" value="P450, PUTATIVE (EUROFUNG)-RELATED"/>
    <property type="match status" value="1"/>
</dbReference>
<name>A0A4S4L474_9AGAM</name>
<reference evidence="10 11" key="1">
    <citation type="submission" date="2019-02" db="EMBL/GenBank/DDBJ databases">
        <title>Genome sequencing of the rare red list fungi Bondarzewia mesenterica.</title>
        <authorList>
            <person name="Buettner E."/>
            <person name="Kellner H."/>
        </authorList>
    </citation>
    <scope>NUCLEOTIDE SEQUENCE [LARGE SCALE GENOMIC DNA]</scope>
    <source>
        <strain evidence="10 11">DSM 108281</strain>
    </source>
</reference>
<organism evidence="10 11">
    <name type="scientific">Bondarzewia mesenterica</name>
    <dbReference type="NCBI Taxonomy" id="1095465"/>
    <lineage>
        <taxon>Eukaryota</taxon>
        <taxon>Fungi</taxon>
        <taxon>Dikarya</taxon>
        <taxon>Basidiomycota</taxon>
        <taxon>Agaricomycotina</taxon>
        <taxon>Agaricomycetes</taxon>
        <taxon>Russulales</taxon>
        <taxon>Bondarzewiaceae</taxon>
        <taxon>Bondarzewia</taxon>
    </lineage>
</organism>
<dbReference type="Pfam" id="PF00067">
    <property type="entry name" value="p450"/>
    <property type="match status" value="1"/>
</dbReference>
<dbReference type="EMBL" id="SGPL01000918">
    <property type="protein sequence ID" value="THH06109.1"/>
    <property type="molecule type" value="Genomic_DNA"/>
</dbReference>
<evidence type="ECO:0000256" key="6">
    <source>
        <dbReference type="ARBA" id="ARBA00023002"/>
    </source>
</evidence>
<dbReference type="PANTHER" id="PTHR46300">
    <property type="entry name" value="P450, PUTATIVE (EUROFUNG)-RELATED-RELATED"/>
    <property type="match status" value="1"/>
</dbReference>
<comment type="pathway">
    <text evidence="2">Secondary metabolite biosynthesis.</text>
</comment>
<dbReference type="InterPro" id="IPR002401">
    <property type="entry name" value="Cyt_P450_E_grp-I"/>
</dbReference>
<keyword evidence="5 9" id="KW-0479">Metal-binding</keyword>
<comment type="similarity">
    <text evidence="3">Belongs to the cytochrome P450 family.</text>
</comment>
<dbReference type="AlphaFoldDB" id="A0A4S4L474"/>
<keyword evidence="11" id="KW-1185">Reference proteome</keyword>
<evidence type="ECO:0000313" key="10">
    <source>
        <dbReference type="EMBL" id="THH06109.1"/>
    </source>
</evidence>
<evidence type="ECO:0000256" key="9">
    <source>
        <dbReference type="PIRSR" id="PIRSR602401-1"/>
    </source>
</evidence>
<dbReference type="OrthoDB" id="2789670at2759"/>
<dbReference type="GO" id="GO:0020037">
    <property type="term" value="F:heme binding"/>
    <property type="evidence" value="ECO:0007669"/>
    <property type="project" value="InterPro"/>
</dbReference>
<dbReference type="InterPro" id="IPR001128">
    <property type="entry name" value="Cyt_P450"/>
</dbReference>
<protein>
    <recommendedName>
        <fullName evidence="12">Cytochrome P450</fullName>
    </recommendedName>
</protein>
<evidence type="ECO:0000256" key="1">
    <source>
        <dbReference type="ARBA" id="ARBA00001971"/>
    </source>
</evidence>
<keyword evidence="8" id="KW-0503">Monooxygenase</keyword>
<evidence type="ECO:0008006" key="12">
    <source>
        <dbReference type="Google" id="ProtNLM"/>
    </source>
</evidence>
<keyword evidence="7 9" id="KW-0408">Iron</keyword>
<keyword evidence="4 9" id="KW-0349">Heme</keyword>
<dbReference type="InterPro" id="IPR036396">
    <property type="entry name" value="Cyt_P450_sf"/>
</dbReference>
<gene>
    <name evidence="10" type="ORF">EW146_g9716</name>
</gene>
<evidence type="ECO:0000256" key="4">
    <source>
        <dbReference type="ARBA" id="ARBA00022617"/>
    </source>
</evidence>
<evidence type="ECO:0000313" key="11">
    <source>
        <dbReference type="Proteomes" id="UP000310158"/>
    </source>
</evidence>
<evidence type="ECO:0000256" key="8">
    <source>
        <dbReference type="ARBA" id="ARBA00023033"/>
    </source>
</evidence>
<dbReference type="Gene3D" id="1.10.630.10">
    <property type="entry name" value="Cytochrome P450"/>
    <property type="match status" value="1"/>
</dbReference>
<evidence type="ECO:0000256" key="7">
    <source>
        <dbReference type="ARBA" id="ARBA00023004"/>
    </source>
</evidence>
<feature type="binding site" description="axial binding residue" evidence="9">
    <location>
        <position position="416"/>
    </location>
    <ligand>
        <name>heme</name>
        <dbReference type="ChEBI" id="CHEBI:30413"/>
    </ligand>
    <ligandPart>
        <name>Fe</name>
        <dbReference type="ChEBI" id="CHEBI:18248"/>
    </ligandPart>
</feature>
<dbReference type="Proteomes" id="UP000310158">
    <property type="component" value="Unassembled WGS sequence"/>
</dbReference>
<comment type="caution">
    <text evidence="10">The sequence shown here is derived from an EMBL/GenBank/DDBJ whole genome shotgun (WGS) entry which is preliminary data.</text>
</comment>
<proteinExistence type="inferred from homology"/>